<accession>A0A553HPU9</accession>
<proteinExistence type="predicted"/>
<dbReference type="PANTHER" id="PTHR24148">
    <property type="entry name" value="ANKYRIN REPEAT DOMAIN-CONTAINING PROTEIN 39 HOMOLOG-RELATED"/>
    <property type="match status" value="1"/>
</dbReference>
<dbReference type="InterPro" id="IPR052895">
    <property type="entry name" value="HetReg/Transcr_Mod"/>
</dbReference>
<evidence type="ECO:0000259" key="1">
    <source>
        <dbReference type="Pfam" id="PF06985"/>
    </source>
</evidence>
<dbReference type="InterPro" id="IPR010730">
    <property type="entry name" value="HET"/>
</dbReference>
<dbReference type="OrthoDB" id="3553147at2759"/>
<feature type="domain" description="Heterokaryon incompatibility" evidence="1">
    <location>
        <begin position="301"/>
        <end position="459"/>
    </location>
</feature>
<name>A0A553HPU9_9PEZI</name>
<evidence type="ECO:0000313" key="2">
    <source>
        <dbReference type="EMBL" id="TRX89978.1"/>
    </source>
</evidence>
<dbReference type="PANTHER" id="PTHR24148:SF64">
    <property type="entry name" value="HETEROKARYON INCOMPATIBILITY DOMAIN-CONTAINING PROTEIN"/>
    <property type="match status" value="1"/>
</dbReference>
<dbReference type="Pfam" id="PF06985">
    <property type="entry name" value="HET"/>
    <property type="match status" value="1"/>
</dbReference>
<reference evidence="3" key="1">
    <citation type="submission" date="2019-06" db="EMBL/GenBank/DDBJ databases">
        <title>Draft genome sequence of the griseofulvin-producing fungus Xylaria cubensis strain G536.</title>
        <authorList>
            <person name="Mead M.E."/>
            <person name="Raja H.A."/>
            <person name="Steenwyk J.L."/>
            <person name="Knowles S.L."/>
            <person name="Oberlies N.H."/>
            <person name="Rokas A."/>
        </authorList>
    </citation>
    <scope>NUCLEOTIDE SEQUENCE [LARGE SCALE GENOMIC DNA]</scope>
    <source>
        <strain evidence="3">G536</strain>
    </source>
</reference>
<sequence>MRHACRAIPIIRKLLRIESMLPPLEYDSSMKVKLKINRAAKHWHTVQVSGSSKAAGPSIELAERHTPVRNSARRAARPNAAYSICTINHAKKSWSILSWTFADHWPQSVQSLFRDLEYLDDSIKDSKRRNEPISKEQLQILAQTHTVKQIILEAGSYYTFSDNTNVQFGTARYRKASKNVNCVYAIMQAYGIWRGKSLHPARINPQLHELLDEFSKTIVGSRSIMYQDPKPLSELVIESGVIIARGSLCSFTHIDKLDQETDIGLKMYLDELATILPGNFNDDLVVTIEDRQFLFDDPPPYEALSYVWGSEDDKQPIKIANQASAALHVTRNLAVALRSLRLVDRPRDMWVDAICIDQSNNDEKSLQVERMGEIYRLASRVIAWLGPEEDDSSHAMKWMHYVGSQVTLDETQQLIPSEDCAEPDISDQHAKLPLTERDLRSVYRLICRPWFDRLWIRQEIYLANSEAVVRCGPQEVPWSAFHLALRCIHFKLSFDSELGDQCVRRLWQLQGFIFQSFPISFVDLRDILGNCLCRDPRDRIYALQSMLRETEREFCPRPDYTKPCTQLYQEIVQQMVSRTDNLSILRDCELATGDSSPSWIPTWTRKGTNSLRSNPLLASSSIEAQYSFLGNGTLRVAGVVATVVENCRPISDFYERTWRGVHEEARKLLSTTQIDGQYCTGISMVEALARTLVCDAVEDNLRPSSDRGLDLAVAIQAIERMISNSENDETFFDLVNPGRQFLIRMRSSISNKQFVNCVRGCVGIAPPSAQAGDRICVLLGCDAPMLLRPLDSGEFLVVGECFVEGLSMGEALLGPLPKHIRVAYVLDETSERWHPCYLDHKTGDSFLEDPRLKELPIDLTEFRADLQESPNSAFKIELDILRQRGVDVRYLDLV</sequence>
<gene>
    <name evidence="2" type="ORF">FHL15_009079</name>
</gene>
<organism evidence="2 3">
    <name type="scientific">Xylaria flabelliformis</name>
    <dbReference type="NCBI Taxonomy" id="2512241"/>
    <lineage>
        <taxon>Eukaryota</taxon>
        <taxon>Fungi</taxon>
        <taxon>Dikarya</taxon>
        <taxon>Ascomycota</taxon>
        <taxon>Pezizomycotina</taxon>
        <taxon>Sordariomycetes</taxon>
        <taxon>Xylariomycetidae</taxon>
        <taxon>Xylariales</taxon>
        <taxon>Xylariaceae</taxon>
        <taxon>Xylaria</taxon>
    </lineage>
</organism>
<comment type="caution">
    <text evidence="2">The sequence shown here is derived from an EMBL/GenBank/DDBJ whole genome shotgun (WGS) entry which is preliminary data.</text>
</comment>
<keyword evidence="3" id="KW-1185">Reference proteome</keyword>
<dbReference type="Proteomes" id="UP000319160">
    <property type="component" value="Unassembled WGS sequence"/>
</dbReference>
<dbReference type="STRING" id="2512241.A0A553HPU9"/>
<evidence type="ECO:0000313" key="3">
    <source>
        <dbReference type="Proteomes" id="UP000319160"/>
    </source>
</evidence>
<dbReference type="EMBL" id="VFLP01000060">
    <property type="protein sequence ID" value="TRX89978.1"/>
    <property type="molecule type" value="Genomic_DNA"/>
</dbReference>
<dbReference type="AlphaFoldDB" id="A0A553HPU9"/>
<protein>
    <recommendedName>
        <fullName evidence="1">Heterokaryon incompatibility domain-containing protein</fullName>
    </recommendedName>
</protein>